<dbReference type="InterPro" id="IPR011606">
    <property type="entry name" value="Brnchd-chn_aa_trnsp_permease"/>
</dbReference>
<evidence type="ECO:0000313" key="10">
    <source>
        <dbReference type="Proteomes" id="UP000681075"/>
    </source>
</evidence>
<dbReference type="EMBL" id="BOPV01000001">
    <property type="protein sequence ID" value="GIL38774.1"/>
    <property type="molecule type" value="Genomic_DNA"/>
</dbReference>
<keyword evidence="5 8" id="KW-0812">Transmembrane</keyword>
<keyword evidence="7 8" id="KW-0472">Membrane</keyword>
<evidence type="ECO:0000256" key="4">
    <source>
        <dbReference type="ARBA" id="ARBA00022475"/>
    </source>
</evidence>
<accession>A0A8S8X859</accession>
<feature type="transmembrane region" description="Helical" evidence="8">
    <location>
        <begin position="177"/>
        <end position="195"/>
    </location>
</feature>
<evidence type="ECO:0000256" key="2">
    <source>
        <dbReference type="ARBA" id="ARBA00010735"/>
    </source>
</evidence>
<organism evidence="9 10">
    <name type="scientific">Roseiterribacter gracilis</name>
    <dbReference type="NCBI Taxonomy" id="2812848"/>
    <lineage>
        <taxon>Bacteria</taxon>
        <taxon>Pseudomonadati</taxon>
        <taxon>Pseudomonadota</taxon>
        <taxon>Alphaproteobacteria</taxon>
        <taxon>Rhodospirillales</taxon>
        <taxon>Roseiterribacteraceae</taxon>
        <taxon>Roseiterribacter</taxon>
    </lineage>
</organism>
<dbReference type="PANTHER" id="PTHR34979:SF1">
    <property type="entry name" value="INNER MEMBRANE PROTEIN YGAZ"/>
    <property type="match status" value="1"/>
</dbReference>
<evidence type="ECO:0000256" key="7">
    <source>
        <dbReference type="ARBA" id="ARBA00023136"/>
    </source>
</evidence>
<dbReference type="AlphaFoldDB" id="A0A8S8X859"/>
<evidence type="ECO:0000256" key="1">
    <source>
        <dbReference type="ARBA" id="ARBA00004651"/>
    </source>
</evidence>
<feature type="transmembrane region" description="Helical" evidence="8">
    <location>
        <begin position="215"/>
        <end position="237"/>
    </location>
</feature>
<evidence type="ECO:0000256" key="3">
    <source>
        <dbReference type="ARBA" id="ARBA00022448"/>
    </source>
</evidence>
<evidence type="ECO:0000256" key="6">
    <source>
        <dbReference type="ARBA" id="ARBA00022989"/>
    </source>
</evidence>
<reference evidence="9" key="1">
    <citation type="submission" date="2021-02" db="EMBL/GenBank/DDBJ databases">
        <title>Genome sequence of Rhodospirillales sp. strain TMPK1 isolated from soil.</title>
        <authorList>
            <person name="Nakai R."/>
            <person name="Kusada H."/>
            <person name="Tamaki H."/>
        </authorList>
    </citation>
    <scope>NUCLEOTIDE SEQUENCE</scope>
    <source>
        <strain evidence="9">TMPK1</strain>
    </source>
</reference>
<sequence length="243" mass="25249">MNMQPPAPPTASDVTFTRAGIVAGLIAGQTLAAGVLVYGIVFGVLASEAKLTALEALLMSGSIYSGTAQMAALQGWAHTRLLLPAIATILIMNARYVLYGAALRPWLGTLPAHVTYPTLFFLGDGNWALSMQRRASGEVDAGFVFGSGVVMFVPWLVGTAIGVLVGSAIPDPARFGLDFMLVAFSMALAVSVWRGRSDLRAAGAALVAALVVNNFFPGGWTIVIAGLTGALVAYVTFDGEART</sequence>
<comment type="similarity">
    <text evidence="2">Belongs to the AzlC family.</text>
</comment>
<evidence type="ECO:0000256" key="8">
    <source>
        <dbReference type="SAM" id="Phobius"/>
    </source>
</evidence>
<dbReference type="Pfam" id="PF03591">
    <property type="entry name" value="AzlC"/>
    <property type="match status" value="1"/>
</dbReference>
<evidence type="ECO:0000256" key="5">
    <source>
        <dbReference type="ARBA" id="ARBA00022692"/>
    </source>
</evidence>
<proteinExistence type="inferred from homology"/>
<keyword evidence="3" id="KW-0813">Transport</keyword>
<gene>
    <name evidence="9" type="ORF">TMPK1_10110</name>
</gene>
<dbReference type="GO" id="GO:0005886">
    <property type="term" value="C:plasma membrane"/>
    <property type="evidence" value="ECO:0007669"/>
    <property type="project" value="UniProtKB-SubCell"/>
</dbReference>
<name>A0A8S8X859_9PROT</name>
<feature type="transmembrane region" description="Helical" evidence="8">
    <location>
        <begin position="143"/>
        <end position="165"/>
    </location>
</feature>
<feature type="transmembrane region" description="Helical" evidence="8">
    <location>
        <begin position="81"/>
        <end position="98"/>
    </location>
</feature>
<comment type="caution">
    <text evidence="9">The sequence shown here is derived from an EMBL/GenBank/DDBJ whole genome shotgun (WGS) entry which is preliminary data.</text>
</comment>
<dbReference type="GO" id="GO:1903785">
    <property type="term" value="P:L-valine transmembrane transport"/>
    <property type="evidence" value="ECO:0007669"/>
    <property type="project" value="TreeGrafter"/>
</dbReference>
<evidence type="ECO:0000313" key="9">
    <source>
        <dbReference type="EMBL" id="GIL38774.1"/>
    </source>
</evidence>
<keyword evidence="4" id="KW-1003">Cell membrane</keyword>
<keyword evidence="10" id="KW-1185">Reference proteome</keyword>
<comment type="subcellular location">
    <subcellularLocation>
        <location evidence="1">Cell membrane</location>
        <topology evidence="1">Multi-pass membrane protein</topology>
    </subcellularLocation>
</comment>
<protein>
    <submittedName>
        <fullName evidence="9">Branched-chain amino acid permease</fullName>
    </submittedName>
</protein>
<dbReference type="Proteomes" id="UP000681075">
    <property type="component" value="Unassembled WGS sequence"/>
</dbReference>
<keyword evidence="6 8" id="KW-1133">Transmembrane helix</keyword>
<feature type="transmembrane region" description="Helical" evidence="8">
    <location>
        <begin position="20"/>
        <end position="45"/>
    </location>
</feature>
<dbReference type="RefSeq" id="WP_420241834.1">
    <property type="nucleotide sequence ID" value="NZ_BOPV01000001.1"/>
</dbReference>
<dbReference type="PANTHER" id="PTHR34979">
    <property type="entry name" value="INNER MEMBRANE PROTEIN YGAZ"/>
    <property type="match status" value="1"/>
</dbReference>